<protein>
    <submittedName>
        <fullName evidence="8">Sugar phosphate permease</fullName>
    </submittedName>
</protein>
<dbReference type="InterPro" id="IPR036259">
    <property type="entry name" value="MFS_trans_sf"/>
</dbReference>
<feature type="domain" description="Major facilitator superfamily (MFS) profile" evidence="7">
    <location>
        <begin position="10"/>
        <end position="391"/>
    </location>
</feature>
<dbReference type="InterPro" id="IPR011701">
    <property type="entry name" value="MFS"/>
</dbReference>
<keyword evidence="9" id="KW-1185">Reference proteome</keyword>
<sequence>MIRWRYRDTVLALCTLAFFVTMFGRLAISPVVPAITDEFGVSNAVIGASLTGMWLAYGFAQFPSGVLGDRYGERGIILVALGGTAVACLLIAVAPLFSVFVLATVVLGAVAGLHYSVATTLLSRIHDNVGIAIGIHNSGATVAGLIAPVAVAWVGVTYGWRPAVALTAAVGIPAFALFALSVRPTEPRRPELPLRERFQLRSLLELLSRPVIAFTLFIAIVGEFVWQGSASFLPVFLIEQRGYSTTVAAMGFSAYFVAQGIAQVGVGAASDRFGRDRATASCLLVGAVGLVVLVAGPGLAGAAVGVILLGIGMSFEAALLPRFLEELGAAERGAGFGLVRTVYVITASLGSVVVGLVADLFGWGVSFAFLAGLLTLAVAAFVVNWTFGLDL</sequence>
<evidence type="ECO:0000256" key="2">
    <source>
        <dbReference type="ARBA" id="ARBA00022475"/>
    </source>
</evidence>
<feature type="transmembrane region" description="Helical" evidence="6">
    <location>
        <begin position="162"/>
        <end position="182"/>
    </location>
</feature>
<evidence type="ECO:0000259" key="7">
    <source>
        <dbReference type="PROSITE" id="PS50850"/>
    </source>
</evidence>
<dbReference type="OrthoDB" id="29061at2157"/>
<dbReference type="AlphaFoldDB" id="A0A1G9DDP2"/>
<name>A0A1G9DDP2_9EURY</name>
<evidence type="ECO:0000256" key="3">
    <source>
        <dbReference type="ARBA" id="ARBA00022692"/>
    </source>
</evidence>
<evidence type="ECO:0000313" key="9">
    <source>
        <dbReference type="Proteomes" id="UP000198882"/>
    </source>
</evidence>
<reference evidence="9" key="1">
    <citation type="submission" date="2016-10" db="EMBL/GenBank/DDBJ databases">
        <authorList>
            <person name="Varghese N."/>
            <person name="Submissions S."/>
        </authorList>
    </citation>
    <scope>NUCLEOTIDE SEQUENCE [LARGE SCALE GENOMIC DNA]</scope>
    <source>
        <strain evidence="9">B4,CECT 8067,JCM 17497</strain>
    </source>
</reference>
<feature type="transmembrane region" description="Helical" evidence="6">
    <location>
        <begin position="302"/>
        <end position="320"/>
    </location>
</feature>
<keyword evidence="4 6" id="KW-1133">Transmembrane helix</keyword>
<proteinExistence type="predicted"/>
<feature type="transmembrane region" description="Helical" evidence="6">
    <location>
        <begin position="134"/>
        <end position="156"/>
    </location>
</feature>
<feature type="transmembrane region" description="Helical" evidence="6">
    <location>
        <begin position="43"/>
        <end position="63"/>
    </location>
</feature>
<accession>A0A1G9DDP2</accession>
<evidence type="ECO:0000256" key="4">
    <source>
        <dbReference type="ARBA" id="ARBA00022989"/>
    </source>
</evidence>
<evidence type="ECO:0000256" key="6">
    <source>
        <dbReference type="SAM" id="Phobius"/>
    </source>
</evidence>
<dbReference type="Proteomes" id="UP000198882">
    <property type="component" value="Unassembled WGS sequence"/>
</dbReference>
<feature type="transmembrane region" description="Helical" evidence="6">
    <location>
        <begin position="100"/>
        <end position="122"/>
    </location>
</feature>
<evidence type="ECO:0000256" key="5">
    <source>
        <dbReference type="ARBA" id="ARBA00023136"/>
    </source>
</evidence>
<feature type="transmembrane region" description="Helical" evidence="6">
    <location>
        <begin position="341"/>
        <end position="361"/>
    </location>
</feature>
<dbReference type="EMBL" id="FNFE01000005">
    <property type="protein sequence ID" value="SDK61934.1"/>
    <property type="molecule type" value="Genomic_DNA"/>
</dbReference>
<keyword evidence="2" id="KW-1003">Cell membrane</keyword>
<dbReference type="PANTHER" id="PTHR43124">
    <property type="entry name" value="PURINE EFFLUX PUMP PBUE"/>
    <property type="match status" value="1"/>
</dbReference>
<dbReference type="Gene3D" id="1.20.1250.20">
    <property type="entry name" value="MFS general substrate transporter like domains"/>
    <property type="match status" value="2"/>
</dbReference>
<dbReference type="InterPro" id="IPR020846">
    <property type="entry name" value="MFS_dom"/>
</dbReference>
<organism evidence="8 9">
    <name type="scientific">Natronorubrum texcoconense</name>
    <dbReference type="NCBI Taxonomy" id="1095776"/>
    <lineage>
        <taxon>Archaea</taxon>
        <taxon>Methanobacteriati</taxon>
        <taxon>Methanobacteriota</taxon>
        <taxon>Stenosarchaea group</taxon>
        <taxon>Halobacteria</taxon>
        <taxon>Halobacteriales</taxon>
        <taxon>Natrialbaceae</taxon>
        <taxon>Natronorubrum</taxon>
    </lineage>
</organism>
<evidence type="ECO:0000313" key="8">
    <source>
        <dbReference type="EMBL" id="SDK61934.1"/>
    </source>
</evidence>
<feature type="transmembrane region" description="Helical" evidence="6">
    <location>
        <begin position="75"/>
        <end position="94"/>
    </location>
</feature>
<feature type="transmembrane region" description="Helical" evidence="6">
    <location>
        <begin position="203"/>
        <end position="226"/>
    </location>
</feature>
<dbReference type="InterPro" id="IPR050189">
    <property type="entry name" value="MFS_Efflux_Transporters"/>
</dbReference>
<dbReference type="Pfam" id="PF07690">
    <property type="entry name" value="MFS_1"/>
    <property type="match status" value="1"/>
</dbReference>
<keyword evidence="5 6" id="KW-0472">Membrane</keyword>
<dbReference type="STRING" id="1095776.SAMN04515672_3538"/>
<dbReference type="GO" id="GO:0022857">
    <property type="term" value="F:transmembrane transporter activity"/>
    <property type="evidence" value="ECO:0007669"/>
    <property type="project" value="InterPro"/>
</dbReference>
<feature type="transmembrane region" description="Helical" evidence="6">
    <location>
        <begin position="367"/>
        <end position="387"/>
    </location>
</feature>
<dbReference type="PROSITE" id="PS50850">
    <property type="entry name" value="MFS"/>
    <property type="match status" value="1"/>
</dbReference>
<dbReference type="PANTHER" id="PTHR43124:SF3">
    <property type="entry name" value="CHLORAMPHENICOL EFFLUX PUMP RV0191"/>
    <property type="match status" value="1"/>
</dbReference>
<feature type="transmembrane region" description="Helical" evidence="6">
    <location>
        <begin position="246"/>
        <end position="266"/>
    </location>
</feature>
<dbReference type="GO" id="GO:0005886">
    <property type="term" value="C:plasma membrane"/>
    <property type="evidence" value="ECO:0007669"/>
    <property type="project" value="UniProtKB-SubCell"/>
</dbReference>
<gene>
    <name evidence="8" type="ORF">SAMN04515672_3538</name>
</gene>
<dbReference type="RefSeq" id="WP_090310045.1">
    <property type="nucleotide sequence ID" value="NZ_FNFE01000005.1"/>
</dbReference>
<keyword evidence="3 6" id="KW-0812">Transmembrane</keyword>
<dbReference type="SUPFAM" id="SSF103473">
    <property type="entry name" value="MFS general substrate transporter"/>
    <property type="match status" value="1"/>
</dbReference>
<comment type="subcellular location">
    <subcellularLocation>
        <location evidence="1">Cell membrane</location>
        <topology evidence="1">Multi-pass membrane protein</topology>
    </subcellularLocation>
</comment>
<evidence type="ECO:0000256" key="1">
    <source>
        <dbReference type="ARBA" id="ARBA00004651"/>
    </source>
</evidence>